<protein>
    <recommendedName>
        <fullName evidence="3">CHCH domain-containing protein</fullName>
    </recommendedName>
</protein>
<evidence type="ECO:0008006" key="3">
    <source>
        <dbReference type="Google" id="ProtNLM"/>
    </source>
</evidence>
<evidence type="ECO:0000313" key="2">
    <source>
        <dbReference type="Proteomes" id="UP001491310"/>
    </source>
</evidence>
<comment type="caution">
    <text evidence="1">The sequence shown here is derived from an EMBL/GenBank/DDBJ whole genome shotgun (WGS) entry which is preliminary data.</text>
</comment>
<evidence type="ECO:0000313" key="1">
    <source>
        <dbReference type="EMBL" id="KAK9917168.1"/>
    </source>
</evidence>
<reference evidence="1 2" key="1">
    <citation type="journal article" date="2024" name="Nat. Commun.">
        <title>Phylogenomics reveals the evolutionary origins of lichenization in chlorophyte algae.</title>
        <authorList>
            <person name="Puginier C."/>
            <person name="Libourel C."/>
            <person name="Otte J."/>
            <person name="Skaloud P."/>
            <person name="Haon M."/>
            <person name="Grisel S."/>
            <person name="Petersen M."/>
            <person name="Berrin J.G."/>
            <person name="Delaux P.M."/>
            <person name="Dal Grande F."/>
            <person name="Keller J."/>
        </authorList>
    </citation>
    <scope>NUCLEOTIDE SEQUENCE [LARGE SCALE GENOMIC DNA]</scope>
    <source>
        <strain evidence="1 2">SAG 216-7</strain>
    </source>
</reference>
<keyword evidence="2" id="KW-1185">Reference proteome</keyword>
<dbReference type="Proteomes" id="UP001491310">
    <property type="component" value="Unassembled WGS sequence"/>
</dbReference>
<organism evidence="1 2">
    <name type="scientific">Coccomyxa subellipsoidea</name>
    <dbReference type="NCBI Taxonomy" id="248742"/>
    <lineage>
        <taxon>Eukaryota</taxon>
        <taxon>Viridiplantae</taxon>
        <taxon>Chlorophyta</taxon>
        <taxon>core chlorophytes</taxon>
        <taxon>Trebouxiophyceae</taxon>
        <taxon>Trebouxiophyceae incertae sedis</taxon>
        <taxon>Coccomyxaceae</taxon>
        <taxon>Coccomyxa</taxon>
    </lineage>
</organism>
<proteinExistence type="predicted"/>
<name>A0ABR2YZR8_9CHLO</name>
<accession>A0ABR2YZR8</accession>
<sequence>MPDSSEEDAGRAELASKEESLINCAEKHKALLLCFKESSLFGWNCKEQHEAFWDCYRKERGMDANIVGDALSRWHFLGRVADVIEPLGHVLPSPKWQIT</sequence>
<gene>
    <name evidence="1" type="ORF">WJX75_001515</name>
</gene>
<dbReference type="EMBL" id="JALJOT010000002">
    <property type="protein sequence ID" value="KAK9917168.1"/>
    <property type="molecule type" value="Genomic_DNA"/>
</dbReference>